<evidence type="ECO:0000313" key="16">
    <source>
        <dbReference type="RefSeq" id="XP_030070410.1"/>
    </source>
</evidence>
<feature type="compositionally biased region" description="Low complexity" evidence="13">
    <location>
        <begin position="411"/>
        <end position="420"/>
    </location>
</feature>
<feature type="region of interest" description="Disordered" evidence="13">
    <location>
        <begin position="838"/>
        <end position="934"/>
    </location>
</feature>
<evidence type="ECO:0000259" key="14">
    <source>
        <dbReference type="SMART" id="SM01372"/>
    </source>
</evidence>
<reference evidence="16" key="1">
    <citation type="submission" date="2025-08" db="UniProtKB">
        <authorList>
            <consortium name="RefSeq"/>
        </authorList>
    </citation>
    <scope>IDENTIFICATION</scope>
</reference>
<dbReference type="Pfam" id="PF02319">
    <property type="entry name" value="WHD_E2F_TDP"/>
    <property type="match status" value="2"/>
</dbReference>
<evidence type="ECO:0000256" key="4">
    <source>
        <dbReference type="ARBA" id="ARBA00023015"/>
    </source>
</evidence>
<comment type="similarity">
    <text evidence="2 12">Belongs to the E2F/DP family.</text>
</comment>
<dbReference type="CTD" id="144455"/>
<dbReference type="SMART" id="SM01372">
    <property type="entry name" value="E2F_TDP"/>
    <property type="match status" value="2"/>
</dbReference>
<keyword evidence="8 12" id="KW-0539">Nucleus</keyword>
<name>A0A6P7Z4I8_9AMPH</name>
<proteinExistence type="inferred from homology"/>
<keyword evidence="9" id="KW-0131">Cell cycle</keyword>
<dbReference type="FunCoup" id="A0A6P7Z4I8">
    <property type="interactions" value="1719"/>
</dbReference>
<dbReference type="PANTHER" id="PTHR12081">
    <property type="entry name" value="TRANSCRIPTION FACTOR E2F"/>
    <property type="match status" value="1"/>
</dbReference>
<feature type="compositionally biased region" description="Polar residues" evidence="13">
    <location>
        <begin position="913"/>
        <end position="923"/>
    </location>
</feature>
<dbReference type="InterPro" id="IPR036390">
    <property type="entry name" value="WH_DNA-bd_sf"/>
</dbReference>
<dbReference type="FunFam" id="1.10.10.10:FF:000073">
    <property type="entry name" value="E2F transcription factor 8"/>
    <property type="match status" value="1"/>
</dbReference>
<feature type="compositionally biased region" description="Polar residues" evidence="13">
    <location>
        <begin position="877"/>
        <end position="887"/>
    </location>
</feature>
<dbReference type="GO" id="GO:0045892">
    <property type="term" value="P:negative regulation of DNA-templated transcription"/>
    <property type="evidence" value="ECO:0007669"/>
    <property type="project" value="UniProtKB-ARBA"/>
</dbReference>
<comment type="subcellular location">
    <subcellularLocation>
        <location evidence="1 12">Nucleus</location>
    </subcellularLocation>
</comment>
<evidence type="ECO:0000256" key="7">
    <source>
        <dbReference type="ARBA" id="ARBA00023163"/>
    </source>
</evidence>
<evidence type="ECO:0000256" key="13">
    <source>
        <dbReference type="SAM" id="MobiDB-lite"/>
    </source>
</evidence>
<evidence type="ECO:0000256" key="9">
    <source>
        <dbReference type="ARBA" id="ARBA00023306"/>
    </source>
</evidence>
<organism evidence="15 16">
    <name type="scientific">Microcaecilia unicolor</name>
    <dbReference type="NCBI Taxonomy" id="1415580"/>
    <lineage>
        <taxon>Eukaryota</taxon>
        <taxon>Metazoa</taxon>
        <taxon>Chordata</taxon>
        <taxon>Craniata</taxon>
        <taxon>Vertebrata</taxon>
        <taxon>Euteleostomi</taxon>
        <taxon>Amphibia</taxon>
        <taxon>Gymnophiona</taxon>
        <taxon>Siphonopidae</taxon>
        <taxon>Microcaecilia</taxon>
    </lineage>
</organism>
<dbReference type="GO" id="GO:0090575">
    <property type="term" value="C:RNA polymerase II transcription regulator complex"/>
    <property type="evidence" value="ECO:0007669"/>
    <property type="project" value="TreeGrafter"/>
</dbReference>
<dbReference type="InterPro" id="IPR036388">
    <property type="entry name" value="WH-like_DNA-bd_sf"/>
</dbReference>
<feature type="domain" description="E2F/DP family winged-helix DNA-binding" evidence="14">
    <location>
        <begin position="281"/>
        <end position="366"/>
    </location>
</feature>
<feature type="domain" description="E2F/DP family winged-helix DNA-binding" evidence="14">
    <location>
        <begin position="143"/>
        <end position="212"/>
    </location>
</feature>
<dbReference type="InterPro" id="IPR015633">
    <property type="entry name" value="E2F"/>
</dbReference>
<dbReference type="RefSeq" id="XP_030070410.1">
    <property type="nucleotide sequence ID" value="XM_030214550.1"/>
</dbReference>
<keyword evidence="4 12" id="KW-0805">Transcription regulation</keyword>
<evidence type="ECO:0000256" key="1">
    <source>
        <dbReference type="ARBA" id="ARBA00004123"/>
    </source>
</evidence>
<evidence type="ECO:0000256" key="5">
    <source>
        <dbReference type="ARBA" id="ARBA00023125"/>
    </source>
</evidence>
<dbReference type="OrthoDB" id="5318at2759"/>
<dbReference type="Gene3D" id="1.10.10.10">
    <property type="entry name" value="Winged helix-like DNA-binding domain superfamily/Winged helix DNA-binding domain"/>
    <property type="match status" value="2"/>
</dbReference>
<keyword evidence="15" id="KW-1185">Reference proteome</keyword>
<dbReference type="InParanoid" id="A0A6P7Z4I8"/>
<dbReference type="GO" id="GO:0002040">
    <property type="term" value="P:sprouting angiogenesis"/>
    <property type="evidence" value="ECO:0007669"/>
    <property type="project" value="UniProtKB-ARBA"/>
</dbReference>
<dbReference type="InterPro" id="IPR003316">
    <property type="entry name" value="E2F_WHTH_DNA-bd_dom"/>
</dbReference>
<evidence type="ECO:0000256" key="2">
    <source>
        <dbReference type="ARBA" id="ARBA00010940"/>
    </source>
</evidence>
<dbReference type="PANTHER" id="PTHR12081:SF25">
    <property type="entry name" value="TRANSCRIPTION FACTOR E2F7"/>
    <property type="match status" value="1"/>
</dbReference>
<evidence type="ECO:0000313" key="15">
    <source>
        <dbReference type="Proteomes" id="UP000515156"/>
    </source>
</evidence>
<keyword evidence="6" id="KW-0010">Activator</keyword>
<evidence type="ECO:0000256" key="11">
    <source>
        <dbReference type="ARBA" id="ARBA00053161"/>
    </source>
</evidence>
<evidence type="ECO:0000256" key="3">
    <source>
        <dbReference type="ARBA" id="ARBA00022491"/>
    </source>
</evidence>
<keyword evidence="3" id="KW-0678">Repressor</keyword>
<dbReference type="KEGG" id="muo:115477578"/>
<sequence>MEITSCLTLKDLMGTRKAKIGLETDDGRHAQKENIFVDRSRTTPKTPLKNEPMDLSKQRVCTPEKNPITPVKLADRPQADPWTPTANLKMLISAASPDIRDREKKKELFRPIENNKLKDSICDALQFDVDDGAVDEFEKRPSRKQKSLGLLCQKFLARYQSYPISTEKTTISLDEVVTSLGVERRRIYDIVNVLESLHLVSRVAKNQYCWHGKHNLNQTLKNLQQLGEGQKYDEQIVYFQHREQDLEYRSGDRKRDGFLDAQGRLLEFSETDCSSASAGSRKDKSLRIMSQKFVMLFLVSTTKTVTLDIAAKILIEESQDADDHSKFKTKVRRLYDIANVLTSLALIQKVHVIEERGRKPAFKWIGPVDFNTHDEKRKLDTPASTALLDFRREAAAQLTVTMTGKQRLSRHTSFTSNSSSEGIKRKVNSEPNSPQRERKAFIMDTEEYSAKMAHLAAVCREKTEENAKSRTLSQEKMIQPAGNAESVPPFSVMLHAPLDSDHCLKSLQQLVPPVGPSQMVSQASLQSGVTRPVTIIPTSVSQAETTAPALISNQPYVCLRSAPVLMLCGSLPENFAGDGPQAVENHRGVAEWQVSPEAPQATSPVFMQDSPEPSSQLSPPLTEDEELVITKKPKTESASSPRPLALTKKSLAAADGECLQDSRCTTLVPQTPRCLELGNPNSLPATEKNAVESRGALEQQNASRNGDLKEGSKDASAPENVTSPSVPQYLYVPSAAAGLNGFNVLLSANQTPGAVGLSSSQLASLNLPCVVVPSTSLAQLPVLCSPPVAGPLPSAPVGSIPNAGPLNYSLPSLGPATHLLIGTAAMMAPPALELSPAYQPHSWSPVHSSPRLGKSCVSVKPDSPACSQGQPVGILKLQQSPTPQTPKNPRFAPRETFFKTPGNLGGPGRKSEGVQNRNTSSAQRRLEIPSGAMD</sequence>
<feature type="region of interest" description="Disordered" evidence="13">
    <location>
        <begin position="599"/>
        <end position="622"/>
    </location>
</feature>
<dbReference type="GO" id="GO:0045935">
    <property type="term" value="P:positive regulation of nucleobase-containing compound metabolic process"/>
    <property type="evidence" value="ECO:0007669"/>
    <property type="project" value="UniProtKB-ARBA"/>
</dbReference>
<dbReference type="GO" id="GO:0000981">
    <property type="term" value="F:DNA-binding transcription factor activity, RNA polymerase II-specific"/>
    <property type="evidence" value="ECO:0007669"/>
    <property type="project" value="TreeGrafter"/>
</dbReference>
<dbReference type="GO" id="GO:0010604">
    <property type="term" value="P:positive regulation of macromolecule metabolic process"/>
    <property type="evidence" value="ECO:0007669"/>
    <property type="project" value="UniProtKB-ARBA"/>
</dbReference>
<dbReference type="GO" id="GO:0000978">
    <property type="term" value="F:RNA polymerase II cis-regulatory region sequence-specific DNA binding"/>
    <property type="evidence" value="ECO:0007669"/>
    <property type="project" value="InterPro"/>
</dbReference>
<keyword evidence="7 12" id="KW-0804">Transcription</keyword>
<evidence type="ECO:0000256" key="6">
    <source>
        <dbReference type="ARBA" id="ARBA00023159"/>
    </source>
</evidence>
<dbReference type="SUPFAM" id="SSF46785">
    <property type="entry name" value="Winged helix' DNA-binding domain"/>
    <property type="match status" value="2"/>
</dbReference>
<dbReference type="GeneID" id="115477578"/>
<feature type="region of interest" description="Disordered" evidence="13">
    <location>
        <begin position="672"/>
        <end position="724"/>
    </location>
</feature>
<protein>
    <recommendedName>
        <fullName evidence="10">Transcription factor E2F7</fullName>
    </recommendedName>
</protein>
<evidence type="ECO:0000256" key="8">
    <source>
        <dbReference type="ARBA" id="ARBA00023242"/>
    </source>
</evidence>
<dbReference type="AlphaFoldDB" id="A0A6P7Z4I8"/>
<dbReference type="FunFam" id="1.10.10.10:FF:000100">
    <property type="entry name" value="E2F transcription factor 8"/>
    <property type="match status" value="1"/>
</dbReference>
<keyword evidence="5 12" id="KW-0238">DNA-binding</keyword>
<accession>A0A6P7Z4I8</accession>
<gene>
    <name evidence="16" type="primary">E2F7</name>
</gene>
<feature type="region of interest" description="Disordered" evidence="13">
    <location>
        <begin position="402"/>
        <end position="437"/>
    </location>
</feature>
<evidence type="ECO:0000256" key="12">
    <source>
        <dbReference type="RuleBase" id="RU003796"/>
    </source>
</evidence>
<comment type="function">
    <text evidence="11">Atypical E2F transcription factor that participates in various processes such as angiogenesis and polyploidization of specialized cells. Mainly acts as a transcription repressor that binds DNA independently of DP proteins and specifically recognizes the E2 recognition site 5'-TTTC[CG]CGC-3'. Directly represses transcription of classical E2F transcription factors such as e2f1. Acts as a regulator of S-phase by recognizing and binding the E2-related site 5'-TTCCCGCC-3' and mediating repression of G1/S-regulated genes. Acts as a promoter of sprouting angiogenesis, possibly by acting as a transcription activator.</text>
</comment>
<feature type="compositionally biased region" description="Low complexity" evidence="13">
    <location>
        <begin position="610"/>
        <end position="621"/>
    </location>
</feature>
<dbReference type="Proteomes" id="UP000515156">
    <property type="component" value="Chromosome 9"/>
</dbReference>
<evidence type="ECO:0000256" key="10">
    <source>
        <dbReference type="ARBA" id="ARBA00039675"/>
    </source>
</evidence>